<proteinExistence type="predicted"/>
<reference evidence="1" key="1">
    <citation type="journal article" date="2020" name="Stud. Mycol.">
        <title>101 Dothideomycetes genomes: a test case for predicting lifestyles and emergence of pathogens.</title>
        <authorList>
            <person name="Haridas S."/>
            <person name="Albert R."/>
            <person name="Binder M."/>
            <person name="Bloem J."/>
            <person name="Labutti K."/>
            <person name="Salamov A."/>
            <person name="Andreopoulos B."/>
            <person name="Baker S."/>
            <person name="Barry K."/>
            <person name="Bills G."/>
            <person name="Bluhm B."/>
            <person name="Cannon C."/>
            <person name="Castanera R."/>
            <person name="Culley D."/>
            <person name="Daum C."/>
            <person name="Ezra D."/>
            <person name="Gonzalez J."/>
            <person name="Henrissat B."/>
            <person name="Kuo A."/>
            <person name="Liang C."/>
            <person name="Lipzen A."/>
            <person name="Lutzoni F."/>
            <person name="Magnuson J."/>
            <person name="Mondo S."/>
            <person name="Nolan M."/>
            <person name="Ohm R."/>
            <person name="Pangilinan J."/>
            <person name="Park H.-J."/>
            <person name="Ramirez L."/>
            <person name="Alfaro M."/>
            <person name="Sun H."/>
            <person name="Tritt A."/>
            <person name="Yoshinaga Y."/>
            <person name="Zwiers L.-H."/>
            <person name="Turgeon B."/>
            <person name="Goodwin S."/>
            <person name="Spatafora J."/>
            <person name="Crous P."/>
            <person name="Grigoriev I."/>
        </authorList>
    </citation>
    <scope>NUCLEOTIDE SEQUENCE</scope>
    <source>
        <strain evidence="1">ATCC 200398</strain>
    </source>
</reference>
<protein>
    <submittedName>
        <fullName evidence="1">Uncharacterized protein</fullName>
    </submittedName>
</protein>
<name>A0ACB6QSY8_9PLEO</name>
<evidence type="ECO:0000313" key="2">
    <source>
        <dbReference type="Proteomes" id="UP000799755"/>
    </source>
</evidence>
<dbReference type="Proteomes" id="UP000799755">
    <property type="component" value="Unassembled WGS sequence"/>
</dbReference>
<sequence length="1007" mass="115624">MAEALIAVGLAGNIVQFISFWGTLMSKSEEIYKSTNGALVEHLELEAITTHLDRLVTAMAMRTGPPAETESEKQLQDLCRQCRDRAEELLRAVTKLKVNGKSKKWRSFRQALNSVWSSDRINFLSARLEAFRRQVDTTLLVVLREQSARANRDQAQKLESINDTLINIGLSTKQWQKDLVETLHRENWQPENPRDIEAFSTELSSAAKAQLEDRATSNIMHLLDFYERPDRFERIKEAHTKTFEWIFRRGSVLQEAEQPALGQISTLPSQKTYWHSFADWLESDGSIYWITGKPGSGKSTLMKFIQNDSRTVAHLQGWISGYELIQAGWFFWNSGTAIQMSRMGLLQALLYQLLEKHPELIAQIFPRRWKSHELFGTDLRPLTWLELVDGLKKIILQTQFRYFFVIDGLDEFDGDTSELLELLMKIAASPNVKVCVASRPWLIFEEALKGQPMLQLQYLTTGDIELYASQKLLNNSMFAAWQTQNHGEAFMIFQTIKCKAAGVFLWVYLVVSSLLEGLRDGDRPSDLRKRVEELPSDLEELFKKILSNLEPRHFDQASQLLQIVEAALAPLSLLSLYFAEEGFDMSLTSEVRPLTTDEISSKVEIMRRRILSRCKGLLEPRYIRSESSIQSQENDKEGGEVSYLHRTVKDFLQSQEIWDYIVAGTGSSFDPNRSLCGACVFRLKTMAPGEDMIRRIWRIMPLCMKYAKALEESSGEPQVLFLHELDRLASWFLDGPEEIHVPQGNTLVMSPVKDSTHWTELAPVLVGDVQLGQSSRSILEYALGFKLYLYVDWRLSHDIPVTYDLCGRSFLSGAIEGRDLPLVELLLKHKADPNRPEPTAPNLSPWYCAIMMPEWDRCWRSDSWLLPSEAVGPAREAALDKIARIVELLLLNGADPWITLPAKFRECDHCLQVTSRAQPFNADQLVRQIFSQWSNEWTNHLLKLLEDKRRSSPGRSALDVPKEFICLECQRRMYQQVKSQDTAFQVSTRRRSRLYKWMKDVFSSPTK</sequence>
<accession>A0ACB6QSY8</accession>
<organism evidence="1 2">
    <name type="scientific">Lindgomyces ingoldianus</name>
    <dbReference type="NCBI Taxonomy" id="673940"/>
    <lineage>
        <taxon>Eukaryota</taxon>
        <taxon>Fungi</taxon>
        <taxon>Dikarya</taxon>
        <taxon>Ascomycota</taxon>
        <taxon>Pezizomycotina</taxon>
        <taxon>Dothideomycetes</taxon>
        <taxon>Pleosporomycetidae</taxon>
        <taxon>Pleosporales</taxon>
        <taxon>Lindgomycetaceae</taxon>
        <taxon>Lindgomyces</taxon>
    </lineage>
</organism>
<keyword evidence="2" id="KW-1185">Reference proteome</keyword>
<dbReference type="EMBL" id="MU003509">
    <property type="protein sequence ID" value="KAF2470006.1"/>
    <property type="molecule type" value="Genomic_DNA"/>
</dbReference>
<comment type="caution">
    <text evidence="1">The sequence shown here is derived from an EMBL/GenBank/DDBJ whole genome shotgun (WGS) entry which is preliminary data.</text>
</comment>
<evidence type="ECO:0000313" key="1">
    <source>
        <dbReference type="EMBL" id="KAF2470006.1"/>
    </source>
</evidence>
<gene>
    <name evidence="1" type="ORF">BDR25DRAFT_35993</name>
</gene>